<dbReference type="GO" id="GO:1990429">
    <property type="term" value="C:peroxisomal importomer complex"/>
    <property type="evidence" value="ECO:0007669"/>
    <property type="project" value="TreeGrafter"/>
</dbReference>
<keyword evidence="14" id="KW-1185">Reference proteome</keyword>
<comment type="function">
    <text evidence="10">Component of the PEX13-PEX14 docking complex, a translocon channel that specifically mediates the import of peroxisomal cargo proteins bound to PEX5 receptor. The PEX13-PEX14 docking complex forms a large import pore which can be opened to a diameter of about 9 nm. Mechanistically, PEX5 receptor along with cargo proteins associates with the PEX14 subunit of the PEX13-PEX14 docking complex in the cytosol, leading to the insertion of the receptor into the organelle membrane with the concomitant translocation of the cargo into the peroxisome matrix.</text>
</comment>
<dbReference type="GO" id="GO:0005102">
    <property type="term" value="F:signaling receptor binding"/>
    <property type="evidence" value="ECO:0007669"/>
    <property type="project" value="TreeGrafter"/>
</dbReference>
<accession>A0A8J4Y047</accession>
<organism evidence="13 14">
    <name type="scientific">Chionoecetes opilio</name>
    <name type="common">Atlantic snow crab</name>
    <name type="synonym">Cancer opilio</name>
    <dbReference type="NCBI Taxonomy" id="41210"/>
    <lineage>
        <taxon>Eukaryota</taxon>
        <taxon>Metazoa</taxon>
        <taxon>Ecdysozoa</taxon>
        <taxon>Arthropoda</taxon>
        <taxon>Crustacea</taxon>
        <taxon>Multicrustacea</taxon>
        <taxon>Malacostraca</taxon>
        <taxon>Eumalacostraca</taxon>
        <taxon>Eucarida</taxon>
        <taxon>Decapoda</taxon>
        <taxon>Pleocyemata</taxon>
        <taxon>Brachyura</taxon>
        <taxon>Eubrachyura</taxon>
        <taxon>Majoidea</taxon>
        <taxon>Majidae</taxon>
        <taxon>Chionoecetes</taxon>
    </lineage>
</organism>
<evidence type="ECO:0000256" key="6">
    <source>
        <dbReference type="ARBA" id="ARBA00023140"/>
    </source>
</evidence>
<dbReference type="OrthoDB" id="6370746at2759"/>
<evidence type="ECO:0000313" key="14">
    <source>
        <dbReference type="Proteomes" id="UP000770661"/>
    </source>
</evidence>
<comment type="subcellular location">
    <subcellularLocation>
        <location evidence="9 10">Peroxisome membrane</location>
    </subcellularLocation>
</comment>
<evidence type="ECO:0000256" key="2">
    <source>
        <dbReference type="ARBA" id="ARBA00022448"/>
    </source>
</evidence>
<keyword evidence="4" id="KW-0811">Translocation</keyword>
<dbReference type="PANTHER" id="PTHR23058:SF0">
    <property type="entry name" value="PEROXISOMAL MEMBRANE PROTEIN PEX14"/>
    <property type="match status" value="1"/>
</dbReference>
<evidence type="ECO:0000256" key="8">
    <source>
        <dbReference type="ARBA" id="ARBA00029691"/>
    </source>
</evidence>
<feature type="region of interest" description="Disordered" evidence="11">
    <location>
        <begin position="1"/>
        <end position="22"/>
    </location>
</feature>
<dbReference type="GO" id="GO:0005778">
    <property type="term" value="C:peroxisomal membrane"/>
    <property type="evidence" value="ECO:0007669"/>
    <property type="project" value="UniProtKB-SubCell"/>
</dbReference>
<dbReference type="InterPro" id="IPR006785">
    <property type="entry name" value="Pex14_N"/>
</dbReference>
<dbReference type="EMBL" id="JACEEZ010022090">
    <property type="protein sequence ID" value="KAG0712805.1"/>
    <property type="molecule type" value="Genomic_DNA"/>
</dbReference>
<dbReference type="Pfam" id="PF04695">
    <property type="entry name" value="Pex14_N"/>
    <property type="match status" value="1"/>
</dbReference>
<feature type="compositionally biased region" description="Polar residues" evidence="11">
    <location>
        <begin position="244"/>
        <end position="253"/>
    </location>
</feature>
<keyword evidence="2 10" id="KW-0813">Transport</keyword>
<dbReference type="InterPro" id="IPR025655">
    <property type="entry name" value="PEX14"/>
</dbReference>
<dbReference type="PANTHER" id="PTHR23058">
    <property type="entry name" value="PEROXISOMAL MEMBRANE PROTEIN PEX14"/>
    <property type="match status" value="1"/>
</dbReference>
<name>A0A8J4Y047_CHIOP</name>
<gene>
    <name evidence="13" type="primary">Pex14</name>
    <name evidence="13" type="ORF">GWK47_017638</name>
</gene>
<dbReference type="Gene3D" id="1.10.10.10">
    <property type="entry name" value="Winged helix-like DNA-binding domain superfamily/Winged helix DNA-binding domain"/>
    <property type="match status" value="1"/>
</dbReference>
<dbReference type="InterPro" id="IPR036388">
    <property type="entry name" value="WH-like_DNA-bd_sf"/>
</dbReference>
<evidence type="ECO:0000256" key="4">
    <source>
        <dbReference type="ARBA" id="ARBA00023010"/>
    </source>
</evidence>
<evidence type="ECO:0000313" key="13">
    <source>
        <dbReference type="EMBL" id="KAG0712805.1"/>
    </source>
</evidence>
<keyword evidence="5 10" id="KW-0472">Membrane</keyword>
<keyword evidence="6 10" id="KW-0576">Peroxisome</keyword>
<dbReference type="GO" id="GO:0016560">
    <property type="term" value="P:protein import into peroxisome matrix, docking"/>
    <property type="evidence" value="ECO:0007669"/>
    <property type="project" value="UniProtKB-UniRule"/>
</dbReference>
<evidence type="ECO:0000256" key="11">
    <source>
        <dbReference type="SAM" id="MobiDB-lite"/>
    </source>
</evidence>
<keyword evidence="3 10" id="KW-0653">Protein transport</keyword>
<evidence type="ECO:0000256" key="5">
    <source>
        <dbReference type="ARBA" id="ARBA00023136"/>
    </source>
</evidence>
<reference evidence="13" key="1">
    <citation type="submission" date="2020-07" db="EMBL/GenBank/DDBJ databases">
        <title>The High-quality genome of the commercially important snow crab, Chionoecetes opilio.</title>
        <authorList>
            <person name="Jeong J.-H."/>
            <person name="Ryu S."/>
        </authorList>
    </citation>
    <scope>NUCLEOTIDE SEQUENCE</scope>
    <source>
        <strain evidence="13">MADBK_172401_WGS</strain>
        <tissue evidence="13">Digestive gland</tissue>
    </source>
</reference>
<proteinExistence type="inferred from homology"/>
<feature type="domain" description="Peroxisome membrane anchor protein Pex14p N-terminal" evidence="12">
    <location>
        <begin position="24"/>
        <end position="66"/>
    </location>
</feature>
<protein>
    <recommendedName>
        <fullName evidence="7 10">Peroxisomal membrane protein PEX14</fullName>
    </recommendedName>
    <alternativeName>
        <fullName evidence="8 10">Peroxin-14</fullName>
    </alternativeName>
</protein>
<evidence type="ECO:0000259" key="12">
    <source>
        <dbReference type="Pfam" id="PF04695"/>
    </source>
</evidence>
<evidence type="ECO:0000256" key="7">
    <source>
        <dbReference type="ARBA" id="ARBA00029502"/>
    </source>
</evidence>
<comment type="caution">
    <text evidence="13">The sequence shown here is derived from an EMBL/GenBank/DDBJ whole genome shotgun (WGS) entry which is preliminary data.</text>
</comment>
<feature type="compositionally biased region" description="Polar residues" evidence="11">
    <location>
        <begin position="263"/>
        <end position="274"/>
    </location>
</feature>
<evidence type="ECO:0000256" key="3">
    <source>
        <dbReference type="ARBA" id="ARBA00022927"/>
    </source>
</evidence>
<feature type="region of interest" description="Disordered" evidence="11">
    <location>
        <begin position="211"/>
        <end position="315"/>
    </location>
</feature>
<evidence type="ECO:0000256" key="1">
    <source>
        <dbReference type="ARBA" id="ARBA00005443"/>
    </source>
</evidence>
<comment type="similarity">
    <text evidence="1 10">Belongs to the peroxin-14 family.</text>
</comment>
<evidence type="ECO:0000256" key="10">
    <source>
        <dbReference type="RuleBase" id="RU367032"/>
    </source>
</evidence>
<sequence>MVCPLQGEQVAMSDNATEEPQAPRQHLVEEAAKFLINPKVASHGEDQKSAFLKKKGLSDEEILAAFSQARVSVPLGKGGSGAPGVYAGALVPAYPAPAPSVWLRVRDVCNVVLVLAGASYGLHYLYKRYLGPWLTGRRHKSVEESVEELEQSVAVVVKEVQTTLAALQHTLSAQTLHIQALNHREGSPASTKQMEQLRSEVSSLKGLLINKRTFPSSPSPAPSIPSWQQRSKAAERPVEPPAESTVSLPNQVQVMGEGESVWSAANTHEASSTEAKGGGGEITEALGVRNGEADDDSFHLNDYESPELPLEATIP</sequence>
<dbReference type="Proteomes" id="UP000770661">
    <property type="component" value="Unassembled WGS sequence"/>
</dbReference>
<evidence type="ECO:0000256" key="9">
    <source>
        <dbReference type="ARBA" id="ARBA00046271"/>
    </source>
</evidence>
<dbReference type="AlphaFoldDB" id="A0A8J4Y047"/>